<feature type="coiled-coil region" evidence="1">
    <location>
        <begin position="678"/>
        <end position="705"/>
    </location>
</feature>
<dbReference type="Proteomes" id="UP000315003">
    <property type="component" value="Chromosome"/>
</dbReference>
<keyword evidence="3" id="KW-1185">Reference proteome</keyword>
<gene>
    <name evidence="2" type="ORF">SV7mr_10890</name>
</gene>
<reference evidence="2 3" key="1">
    <citation type="submission" date="2019-02" db="EMBL/GenBank/DDBJ databases">
        <title>Deep-cultivation of Planctomycetes and their phenomic and genomic characterization uncovers novel biology.</title>
        <authorList>
            <person name="Wiegand S."/>
            <person name="Jogler M."/>
            <person name="Boedeker C."/>
            <person name="Pinto D."/>
            <person name="Vollmers J."/>
            <person name="Rivas-Marin E."/>
            <person name="Kohn T."/>
            <person name="Peeters S.H."/>
            <person name="Heuer A."/>
            <person name="Rast P."/>
            <person name="Oberbeckmann S."/>
            <person name="Bunk B."/>
            <person name="Jeske O."/>
            <person name="Meyerdierks A."/>
            <person name="Storesund J.E."/>
            <person name="Kallscheuer N."/>
            <person name="Luecker S."/>
            <person name="Lage O.M."/>
            <person name="Pohl T."/>
            <person name="Merkel B.J."/>
            <person name="Hornburger P."/>
            <person name="Mueller R.-W."/>
            <person name="Bruemmer F."/>
            <person name="Labrenz M."/>
            <person name="Spormann A.M."/>
            <person name="Op den Camp H."/>
            <person name="Overmann J."/>
            <person name="Amann R."/>
            <person name="Jetten M.S.M."/>
            <person name="Mascher T."/>
            <person name="Medema M.H."/>
            <person name="Devos D.P."/>
            <person name="Kaster A.-K."/>
            <person name="Ovreas L."/>
            <person name="Rohde M."/>
            <person name="Galperin M.Y."/>
            <person name="Jogler C."/>
        </authorList>
    </citation>
    <scope>NUCLEOTIDE SEQUENCE [LARGE SCALE GENOMIC DNA]</scope>
    <source>
        <strain evidence="2 3">SV_7m_r</strain>
    </source>
</reference>
<organism evidence="2 3">
    <name type="scientific">Stieleria bergensis</name>
    <dbReference type="NCBI Taxonomy" id="2528025"/>
    <lineage>
        <taxon>Bacteria</taxon>
        <taxon>Pseudomonadati</taxon>
        <taxon>Planctomycetota</taxon>
        <taxon>Planctomycetia</taxon>
        <taxon>Pirellulales</taxon>
        <taxon>Pirellulaceae</taxon>
        <taxon>Stieleria</taxon>
    </lineage>
</organism>
<evidence type="ECO:0000313" key="3">
    <source>
        <dbReference type="Proteomes" id="UP000315003"/>
    </source>
</evidence>
<dbReference type="AlphaFoldDB" id="A0A517SR44"/>
<sequence length="726" mass="79644">MTCHDSLADGSVKRRAPLRCDLPTRLIQLTVLALFACLACQRATAQLPAFELRGVSQCFLAAGSESDFSITQGTHNSLADRLLFSDPGIVAQLKQGAARAFDNAAQPSWGQFKVKVAPEVKPGRYEVRAGGRFGLSNPRAVIVAPQVHALTTPPHDINNPPSLAIDTVHCRQTAAAKRERYRLQAEAGKTYRLAVFCSSIDSELIPVIEVVSQQGNTLLRKFGNDRSDLTVDFSAIASEPVTVCLYDALYRGGPTYHYGLLVEDTTQPLEWTDHVQAFPPSAISRVDLPSELTAEISDATTLTIPAAIRARFDHSRDRDQYLLKLSQGQAIDMHVLSDRINQPTNVRMLIEQPQGEGDGQTWKRIATVENGQNVTDSVIRLQTRDPIHRFTAPAEATYRITLIDLDNGQSLSSVQDYGFFAAPASDRFQLLAYHTYPHKDAKTSRPHGCCLRKHESCVVRVFALRTGKNEPIKITVDNLPDSLTCTETWIASNQNQADLIITAKEDIDAATIPLNIVGQSINGDSTSPLVAAKPAVVQWPSGGSRTSPTTRLTDQLIVQTQPLDTMPVQVTLAPGQEKLQIQKGKPVNVKLQIKRAEGGKNNIVLRARNLPADTKAGDLTIPGDKTEIEWKIEVGGKAVPGTYSFWGQGETKVKLGVHPEVHTAEVQYLEHLKALRAKEETKDQHAELDKQIAATTKRVEDLQKQTQPKDYTVYLAGPAITLEITP</sequence>
<dbReference type="EMBL" id="CP036272">
    <property type="protein sequence ID" value="QDT58596.1"/>
    <property type="molecule type" value="Genomic_DNA"/>
</dbReference>
<name>A0A517SR44_9BACT</name>
<dbReference type="RefSeq" id="WP_419188119.1">
    <property type="nucleotide sequence ID" value="NZ_CP036272.1"/>
</dbReference>
<protein>
    <submittedName>
        <fullName evidence="2">Uncharacterized protein</fullName>
    </submittedName>
</protein>
<keyword evidence="1" id="KW-0175">Coiled coil</keyword>
<evidence type="ECO:0000256" key="1">
    <source>
        <dbReference type="SAM" id="Coils"/>
    </source>
</evidence>
<proteinExistence type="predicted"/>
<accession>A0A517SR44</accession>
<evidence type="ECO:0000313" key="2">
    <source>
        <dbReference type="EMBL" id="QDT58596.1"/>
    </source>
</evidence>